<evidence type="ECO:0000313" key="12">
    <source>
        <dbReference type="EMBL" id="KAF0295443.1"/>
    </source>
</evidence>
<dbReference type="InterPro" id="IPR000611">
    <property type="entry name" value="NPY_rcpt"/>
</dbReference>
<dbReference type="PROSITE" id="PS50262">
    <property type="entry name" value="G_PROTEIN_RECEP_F1_2"/>
    <property type="match status" value="1"/>
</dbReference>
<keyword evidence="6" id="KW-0297">G-protein coupled receptor</keyword>
<evidence type="ECO:0000256" key="7">
    <source>
        <dbReference type="ARBA" id="ARBA00023136"/>
    </source>
</evidence>
<evidence type="ECO:0000256" key="10">
    <source>
        <dbReference type="SAM" id="Phobius"/>
    </source>
</evidence>
<dbReference type="InterPro" id="IPR000276">
    <property type="entry name" value="GPCR_Rhodpsn"/>
</dbReference>
<organism evidence="12 13">
    <name type="scientific">Amphibalanus amphitrite</name>
    <name type="common">Striped barnacle</name>
    <name type="synonym">Balanus amphitrite</name>
    <dbReference type="NCBI Taxonomy" id="1232801"/>
    <lineage>
        <taxon>Eukaryota</taxon>
        <taxon>Metazoa</taxon>
        <taxon>Ecdysozoa</taxon>
        <taxon>Arthropoda</taxon>
        <taxon>Crustacea</taxon>
        <taxon>Multicrustacea</taxon>
        <taxon>Cirripedia</taxon>
        <taxon>Thoracica</taxon>
        <taxon>Thoracicalcarea</taxon>
        <taxon>Balanomorpha</taxon>
        <taxon>Balanoidea</taxon>
        <taxon>Balanidae</taxon>
        <taxon>Amphibalaninae</taxon>
        <taxon>Amphibalanus</taxon>
    </lineage>
</organism>
<protein>
    <submittedName>
        <fullName evidence="12">Tachykinin-like peptides receptor 99D</fullName>
    </submittedName>
</protein>
<evidence type="ECO:0000256" key="5">
    <source>
        <dbReference type="ARBA" id="ARBA00022989"/>
    </source>
</evidence>
<gene>
    <name evidence="12" type="primary">TkR99D_0</name>
    <name evidence="12" type="ORF">FJT64_006999</name>
</gene>
<keyword evidence="9" id="KW-0807">Transducer</keyword>
<dbReference type="InterPro" id="IPR017452">
    <property type="entry name" value="GPCR_Rhodpsn_7TM"/>
</dbReference>
<sequence length="141" mass="15865">MSPGSEELLDCGNMTDVNNTYGNTTNSTCGGDFNQFIMPWWRQVVWTLIYIALVIVATGGNLIVIWIVLAHKQMRTITNFFLVNLAVSDCMMSLMNITFNFVYFLNSHWPFGEAYCKIVQFVSVLSVTASVFTLVAISVDR</sequence>
<accession>A0A6A4VP35</accession>
<dbReference type="AlphaFoldDB" id="A0A6A4VP35"/>
<evidence type="ECO:0000256" key="3">
    <source>
        <dbReference type="ARBA" id="ARBA00022475"/>
    </source>
</evidence>
<dbReference type="InterPro" id="IPR001681">
    <property type="entry name" value="Neurokn_rcpt"/>
</dbReference>
<dbReference type="Gene3D" id="1.20.1070.10">
    <property type="entry name" value="Rhodopsin 7-helix transmembrane proteins"/>
    <property type="match status" value="1"/>
</dbReference>
<evidence type="ECO:0000256" key="9">
    <source>
        <dbReference type="ARBA" id="ARBA00023224"/>
    </source>
</evidence>
<dbReference type="PANTHER" id="PTHR46925">
    <property type="entry name" value="G-PROTEIN COUPLED RECEPTOR TKR-1-RELATED"/>
    <property type="match status" value="1"/>
</dbReference>
<evidence type="ECO:0000256" key="8">
    <source>
        <dbReference type="ARBA" id="ARBA00023170"/>
    </source>
</evidence>
<dbReference type="SUPFAM" id="SSF81321">
    <property type="entry name" value="Family A G protein-coupled receptor-like"/>
    <property type="match status" value="1"/>
</dbReference>
<proteinExistence type="inferred from homology"/>
<evidence type="ECO:0000313" key="13">
    <source>
        <dbReference type="Proteomes" id="UP000440578"/>
    </source>
</evidence>
<feature type="transmembrane region" description="Helical" evidence="10">
    <location>
        <begin position="118"/>
        <end position="139"/>
    </location>
</feature>
<evidence type="ECO:0000256" key="4">
    <source>
        <dbReference type="ARBA" id="ARBA00022692"/>
    </source>
</evidence>
<evidence type="ECO:0000256" key="2">
    <source>
        <dbReference type="ARBA" id="ARBA00010663"/>
    </source>
</evidence>
<comment type="caution">
    <text evidence="12">The sequence shown here is derived from an EMBL/GenBank/DDBJ whole genome shotgun (WGS) entry which is preliminary data.</text>
</comment>
<dbReference type="GO" id="GO:0004995">
    <property type="term" value="F:tachykinin receptor activity"/>
    <property type="evidence" value="ECO:0007669"/>
    <property type="project" value="InterPro"/>
</dbReference>
<dbReference type="Proteomes" id="UP000440578">
    <property type="component" value="Unassembled WGS sequence"/>
</dbReference>
<evidence type="ECO:0000256" key="1">
    <source>
        <dbReference type="ARBA" id="ARBA00004651"/>
    </source>
</evidence>
<feature type="transmembrane region" description="Helical" evidence="10">
    <location>
        <begin position="44"/>
        <end position="69"/>
    </location>
</feature>
<keyword evidence="7 10" id="KW-0472">Membrane</keyword>
<dbReference type="Pfam" id="PF00001">
    <property type="entry name" value="7tm_1"/>
    <property type="match status" value="1"/>
</dbReference>
<name>A0A6A4VP35_AMPAM</name>
<keyword evidence="5 10" id="KW-1133">Transmembrane helix</keyword>
<reference evidence="12 13" key="1">
    <citation type="submission" date="2019-07" db="EMBL/GenBank/DDBJ databases">
        <title>Draft genome assembly of a fouling barnacle, Amphibalanus amphitrite (Darwin, 1854): The first reference genome for Thecostraca.</title>
        <authorList>
            <person name="Kim W."/>
        </authorList>
    </citation>
    <scope>NUCLEOTIDE SEQUENCE [LARGE SCALE GENOMIC DNA]</scope>
    <source>
        <strain evidence="12">SNU_AA5</strain>
        <tissue evidence="12">Soma without cirri and trophi</tissue>
    </source>
</reference>
<dbReference type="OrthoDB" id="5981855at2759"/>
<comment type="similarity">
    <text evidence="2">Belongs to the G-protein coupled receptor 1 family.</text>
</comment>
<keyword evidence="13" id="KW-1185">Reference proteome</keyword>
<dbReference type="EMBL" id="VIIS01001616">
    <property type="protein sequence ID" value="KAF0295443.1"/>
    <property type="molecule type" value="Genomic_DNA"/>
</dbReference>
<keyword evidence="3" id="KW-1003">Cell membrane</keyword>
<keyword evidence="8 12" id="KW-0675">Receptor</keyword>
<feature type="transmembrane region" description="Helical" evidence="10">
    <location>
        <begin position="81"/>
        <end position="106"/>
    </location>
</feature>
<dbReference type="GO" id="GO:0004983">
    <property type="term" value="F:neuropeptide Y receptor activity"/>
    <property type="evidence" value="ECO:0007669"/>
    <property type="project" value="InterPro"/>
</dbReference>
<evidence type="ECO:0000256" key="6">
    <source>
        <dbReference type="ARBA" id="ARBA00023040"/>
    </source>
</evidence>
<dbReference type="PRINTS" id="PR01012">
    <property type="entry name" value="NRPEPTIDEYR"/>
</dbReference>
<comment type="subcellular location">
    <subcellularLocation>
        <location evidence="1">Cell membrane</location>
        <topology evidence="1">Multi-pass membrane protein</topology>
    </subcellularLocation>
</comment>
<evidence type="ECO:0000259" key="11">
    <source>
        <dbReference type="PROSITE" id="PS50262"/>
    </source>
</evidence>
<keyword evidence="4 10" id="KW-0812">Transmembrane</keyword>
<feature type="domain" description="G-protein coupled receptors family 1 profile" evidence="11">
    <location>
        <begin position="60"/>
        <end position="141"/>
    </location>
</feature>
<dbReference type="PANTHER" id="PTHR46925:SF2">
    <property type="entry name" value="G-PROTEIN COUPLED RECEPTOR TKR-1-RELATED"/>
    <property type="match status" value="1"/>
</dbReference>
<dbReference type="GO" id="GO:0005886">
    <property type="term" value="C:plasma membrane"/>
    <property type="evidence" value="ECO:0007669"/>
    <property type="project" value="UniProtKB-SubCell"/>
</dbReference>
<dbReference type="PRINTS" id="PR00237">
    <property type="entry name" value="GPCRRHODOPSN"/>
</dbReference>